<evidence type="ECO:0000256" key="1">
    <source>
        <dbReference type="SAM" id="MobiDB-lite"/>
    </source>
</evidence>
<evidence type="ECO:0000313" key="3">
    <source>
        <dbReference type="Proteomes" id="UP000242146"/>
    </source>
</evidence>
<feature type="compositionally biased region" description="Polar residues" evidence="1">
    <location>
        <begin position="183"/>
        <end position="196"/>
    </location>
</feature>
<reference evidence="2 3" key="1">
    <citation type="submission" date="2016-07" db="EMBL/GenBank/DDBJ databases">
        <title>Pervasive Adenine N6-methylation of Active Genes in Fungi.</title>
        <authorList>
            <consortium name="DOE Joint Genome Institute"/>
            <person name="Mondo S.J."/>
            <person name="Dannebaum R.O."/>
            <person name="Kuo R.C."/>
            <person name="Labutti K."/>
            <person name="Haridas S."/>
            <person name="Kuo A."/>
            <person name="Salamov A."/>
            <person name="Ahrendt S.R."/>
            <person name="Lipzen A."/>
            <person name="Sullivan W."/>
            <person name="Andreopoulos W.B."/>
            <person name="Clum A."/>
            <person name="Lindquist E."/>
            <person name="Daum C."/>
            <person name="Ramamoorthy G.K."/>
            <person name="Gryganskyi A."/>
            <person name="Culley D."/>
            <person name="Magnuson J.K."/>
            <person name="James T.Y."/>
            <person name="O'Malley M.A."/>
            <person name="Stajich J.E."/>
            <person name="Spatafora J.W."/>
            <person name="Visel A."/>
            <person name="Grigoriev I.V."/>
        </authorList>
    </citation>
    <scope>NUCLEOTIDE SEQUENCE [LARGE SCALE GENOMIC DNA]</scope>
    <source>
        <strain evidence="2 3">NRRL 3301</strain>
    </source>
</reference>
<organism evidence="2 3">
    <name type="scientific">Hesseltinella vesiculosa</name>
    <dbReference type="NCBI Taxonomy" id="101127"/>
    <lineage>
        <taxon>Eukaryota</taxon>
        <taxon>Fungi</taxon>
        <taxon>Fungi incertae sedis</taxon>
        <taxon>Mucoromycota</taxon>
        <taxon>Mucoromycotina</taxon>
        <taxon>Mucoromycetes</taxon>
        <taxon>Mucorales</taxon>
        <taxon>Cunninghamellaceae</taxon>
        <taxon>Hesseltinella</taxon>
    </lineage>
</organism>
<dbReference type="OrthoDB" id="2250159at2759"/>
<keyword evidence="3" id="KW-1185">Reference proteome</keyword>
<dbReference type="Proteomes" id="UP000242146">
    <property type="component" value="Unassembled WGS sequence"/>
</dbReference>
<feature type="region of interest" description="Disordered" evidence="1">
    <location>
        <begin position="176"/>
        <end position="196"/>
    </location>
</feature>
<feature type="region of interest" description="Disordered" evidence="1">
    <location>
        <begin position="124"/>
        <end position="147"/>
    </location>
</feature>
<accession>A0A1X2GI74</accession>
<proteinExistence type="predicted"/>
<feature type="compositionally biased region" description="Pro residues" evidence="1">
    <location>
        <begin position="38"/>
        <end position="47"/>
    </location>
</feature>
<gene>
    <name evidence="2" type="ORF">DM01DRAFT_1335551</name>
</gene>
<name>A0A1X2GI74_9FUNG</name>
<dbReference type="EMBL" id="MCGT01000013">
    <property type="protein sequence ID" value="ORX54405.1"/>
    <property type="molecule type" value="Genomic_DNA"/>
</dbReference>
<dbReference type="AlphaFoldDB" id="A0A1X2GI74"/>
<feature type="region of interest" description="Disordered" evidence="1">
    <location>
        <begin position="28"/>
        <end position="74"/>
    </location>
</feature>
<sequence length="220" mass="24601">MNDQWSESNVSLHLDSIRRYYAAAEHRRPSDYLQDHLPSPPPLGLPPPRRERKTSTRDIVMDSPRSATFPYHNDDHFLPTAERYHTYSPRQKAGSVSSQSVYSQRTITSTLSAQPKYIPLATVPRRASSAPPQPARRNIKPLASTSASARLPDSSSVIDHWVTKLSGLFGKKKKQKTVDTRSGGDQISSMRSCRSNKPTPVWFSEYSGNPPPRNMVMAAA</sequence>
<comment type="caution">
    <text evidence="2">The sequence shown here is derived from an EMBL/GenBank/DDBJ whole genome shotgun (WGS) entry which is preliminary data.</text>
</comment>
<evidence type="ECO:0000313" key="2">
    <source>
        <dbReference type="EMBL" id="ORX54405.1"/>
    </source>
</evidence>
<protein>
    <submittedName>
        <fullName evidence="2">Uncharacterized protein</fullName>
    </submittedName>
</protein>